<keyword evidence="7" id="KW-1185">Reference proteome</keyword>
<proteinExistence type="inferred from homology"/>
<evidence type="ECO:0000256" key="1">
    <source>
        <dbReference type="ARBA" id="ARBA00009437"/>
    </source>
</evidence>
<dbReference type="EMBL" id="CP041692">
    <property type="protein sequence ID" value="QDP96185.1"/>
    <property type="molecule type" value="Genomic_DNA"/>
</dbReference>
<gene>
    <name evidence="6" type="ORF">FOE78_09955</name>
</gene>
<dbReference type="GO" id="GO:0003677">
    <property type="term" value="F:DNA binding"/>
    <property type="evidence" value="ECO:0007669"/>
    <property type="project" value="UniProtKB-KW"/>
</dbReference>
<dbReference type="SUPFAM" id="SSF46785">
    <property type="entry name" value="Winged helix' DNA-binding domain"/>
    <property type="match status" value="1"/>
</dbReference>
<dbReference type="Proteomes" id="UP000319263">
    <property type="component" value="Chromosome"/>
</dbReference>
<dbReference type="Gene3D" id="1.10.10.10">
    <property type="entry name" value="Winged helix-like DNA-binding domain superfamily/Winged helix DNA-binding domain"/>
    <property type="match status" value="1"/>
</dbReference>
<dbReference type="KEGG" id="mik:FOE78_09955"/>
<dbReference type="Pfam" id="PF03466">
    <property type="entry name" value="LysR_substrate"/>
    <property type="match status" value="1"/>
</dbReference>
<keyword evidence="2" id="KW-0805">Transcription regulation</keyword>
<dbReference type="InterPro" id="IPR036388">
    <property type="entry name" value="WH-like_DNA-bd_sf"/>
</dbReference>
<accession>A0A516PYD6</accession>
<dbReference type="SUPFAM" id="SSF53850">
    <property type="entry name" value="Periplasmic binding protein-like II"/>
    <property type="match status" value="1"/>
</dbReference>
<dbReference type="RefSeq" id="WP_143986151.1">
    <property type="nucleotide sequence ID" value="NZ_CP041692.1"/>
</dbReference>
<dbReference type="AlphaFoldDB" id="A0A516PYD6"/>
<dbReference type="PROSITE" id="PS50931">
    <property type="entry name" value="HTH_LYSR"/>
    <property type="match status" value="1"/>
</dbReference>
<dbReference type="GO" id="GO:0003700">
    <property type="term" value="F:DNA-binding transcription factor activity"/>
    <property type="evidence" value="ECO:0007669"/>
    <property type="project" value="InterPro"/>
</dbReference>
<dbReference type="Gene3D" id="3.40.190.10">
    <property type="entry name" value="Periplasmic binding protein-like II"/>
    <property type="match status" value="2"/>
</dbReference>
<sequence>MAGYALGVLSLELVQSFVTVAEELNFGRAAERLNVTQPPLSRRIQQLERDLGVELFVRSHRGVTLTPAGEAFLGDARRLLALAEEARATVRRVPGGEVGTVSVGFTAATAYEFLADLLRLAADRLPGVQLVLREMVTGAQLQALHQNSLDLGLIRPPARGSDLTSLPVASEPMLAAVPSGCELAGSAELSVRDFDGRPLVMFDPAGARYFHDLALAAFRSAGVTPEIRQYVTQIHTALALVGAEVGLALVPQAARALRFEGVTLLPVGDLAGFPAELEVCWRPDRINPARDRLIALLTDRVLFTD</sequence>
<comment type="similarity">
    <text evidence="1">Belongs to the LysR transcriptional regulatory family.</text>
</comment>
<evidence type="ECO:0000259" key="5">
    <source>
        <dbReference type="PROSITE" id="PS50931"/>
    </source>
</evidence>
<evidence type="ECO:0000256" key="3">
    <source>
        <dbReference type="ARBA" id="ARBA00023125"/>
    </source>
</evidence>
<dbReference type="FunFam" id="1.10.10.10:FF:000001">
    <property type="entry name" value="LysR family transcriptional regulator"/>
    <property type="match status" value="1"/>
</dbReference>
<dbReference type="OrthoDB" id="3181812at2"/>
<keyword evidence="4" id="KW-0804">Transcription</keyword>
<evidence type="ECO:0000313" key="6">
    <source>
        <dbReference type="EMBL" id="QDP96185.1"/>
    </source>
</evidence>
<dbReference type="PRINTS" id="PR00039">
    <property type="entry name" value="HTHLYSR"/>
</dbReference>
<dbReference type="InterPro" id="IPR036390">
    <property type="entry name" value="WH_DNA-bd_sf"/>
</dbReference>
<dbReference type="PANTHER" id="PTHR30346">
    <property type="entry name" value="TRANSCRIPTIONAL DUAL REGULATOR HCAR-RELATED"/>
    <property type="match status" value="1"/>
</dbReference>
<evidence type="ECO:0000313" key="7">
    <source>
        <dbReference type="Proteomes" id="UP000319263"/>
    </source>
</evidence>
<protein>
    <submittedName>
        <fullName evidence="6">LysR family transcriptional regulator</fullName>
    </submittedName>
</protein>
<keyword evidence="3" id="KW-0238">DNA-binding</keyword>
<dbReference type="PANTHER" id="PTHR30346:SF0">
    <property type="entry name" value="HCA OPERON TRANSCRIPTIONAL ACTIVATOR HCAR"/>
    <property type="match status" value="1"/>
</dbReference>
<dbReference type="Pfam" id="PF00126">
    <property type="entry name" value="HTH_1"/>
    <property type="match status" value="1"/>
</dbReference>
<evidence type="ECO:0000256" key="2">
    <source>
        <dbReference type="ARBA" id="ARBA00023015"/>
    </source>
</evidence>
<name>A0A516PYD6_9ACTN</name>
<reference evidence="6 7" key="1">
    <citation type="submission" date="2019-07" db="EMBL/GenBank/DDBJ databases">
        <title>Microlunatus dokdonensis sp. nov. isolated from the rhizospheric soil of the wild plant Elymus tsukushiensis.</title>
        <authorList>
            <person name="Ghim S.-Y."/>
            <person name="Hwang Y.-J."/>
            <person name="Son J.-S."/>
            <person name="Shin J.-H."/>
        </authorList>
    </citation>
    <scope>NUCLEOTIDE SEQUENCE [LARGE SCALE GENOMIC DNA]</scope>
    <source>
        <strain evidence="6 7">KUDC0627</strain>
    </source>
</reference>
<organism evidence="6 7">
    <name type="scientific">Microlunatus elymi</name>
    <dbReference type="NCBI Taxonomy" id="2596828"/>
    <lineage>
        <taxon>Bacteria</taxon>
        <taxon>Bacillati</taxon>
        <taxon>Actinomycetota</taxon>
        <taxon>Actinomycetes</taxon>
        <taxon>Propionibacteriales</taxon>
        <taxon>Propionibacteriaceae</taxon>
        <taxon>Microlunatus</taxon>
    </lineage>
</organism>
<dbReference type="InterPro" id="IPR005119">
    <property type="entry name" value="LysR_subst-bd"/>
</dbReference>
<dbReference type="InterPro" id="IPR000847">
    <property type="entry name" value="LysR_HTH_N"/>
</dbReference>
<feature type="domain" description="HTH lysR-type" evidence="5">
    <location>
        <begin position="9"/>
        <end position="66"/>
    </location>
</feature>
<dbReference type="GO" id="GO:0032993">
    <property type="term" value="C:protein-DNA complex"/>
    <property type="evidence" value="ECO:0007669"/>
    <property type="project" value="TreeGrafter"/>
</dbReference>
<evidence type="ECO:0000256" key="4">
    <source>
        <dbReference type="ARBA" id="ARBA00023163"/>
    </source>
</evidence>